<comment type="subcellular location">
    <subcellularLocation>
        <location evidence="1">Membrane</location>
        <topology evidence="1">Multi-pass membrane protein</topology>
    </subcellularLocation>
</comment>
<evidence type="ECO:0000313" key="19">
    <source>
        <dbReference type="Proteomes" id="UP000224006"/>
    </source>
</evidence>
<dbReference type="RefSeq" id="XP_029215086.1">
    <property type="nucleotide sequence ID" value="XM_029361866.1"/>
</dbReference>
<evidence type="ECO:0000256" key="12">
    <source>
        <dbReference type="ARBA" id="ARBA00044668"/>
    </source>
</evidence>
<evidence type="ECO:0000256" key="6">
    <source>
        <dbReference type="ARBA" id="ARBA00022989"/>
    </source>
</evidence>
<feature type="transmembrane region" description="Helical" evidence="16">
    <location>
        <begin position="550"/>
        <end position="573"/>
    </location>
</feature>
<feature type="compositionally biased region" description="Basic and acidic residues" evidence="15">
    <location>
        <begin position="699"/>
        <end position="710"/>
    </location>
</feature>
<dbReference type="InterPro" id="IPR050814">
    <property type="entry name" value="Myo-inositol_Transporter"/>
</dbReference>
<dbReference type="AlphaFoldDB" id="A0A2A9M603"/>
<comment type="subunit">
    <text evidence="3">Homodimer.</text>
</comment>
<proteinExistence type="inferred from homology"/>
<dbReference type="PRINTS" id="PR00171">
    <property type="entry name" value="SUGRTRNSPORT"/>
</dbReference>
<dbReference type="OrthoDB" id="330209at2759"/>
<evidence type="ECO:0000256" key="5">
    <source>
        <dbReference type="ARBA" id="ARBA00022692"/>
    </source>
</evidence>
<evidence type="ECO:0000256" key="7">
    <source>
        <dbReference type="ARBA" id="ARBA00023136"/>
    </source>
</evidence>
<evidence type="ECO:0000256" key="3">
    <source>
        <dbReference type="ARBA" id="ARBA00011738"/>
    </source>
</evidence>
<feature type="transmembrane region" description="Helical" evidence="16">
    <location>
        <begin position="329"/>
        <end position="352"/>
    </location>
</feature>
<feature type="region of interest" description="Disordered" evidence="15">
    <location>
        <begin position="670"/>
        <end position="730"/>
    </location>
</feature>
<evidence type="ECO:0000259" key="17">
    <source>
        <dbReference type="PROSITE" id="PS50850"/>
    </source>
</evidence>
<dbReference type="PROSITE" id="PS00217">
    <property type="entry name" value="SUGAR_TRANSPORT_2"/>
    <property type="match status" value="1"/>
</dbReference>
<gene>
    <name evidence="18" type="ORF">BESB_032740</name>
</gene>
<dbReference type="InterPro" id="IPR005829">
    <property type="entry name" value="Sugar_transporter_CS"/>
</dbReference>
<feature type="transmembrane region" description="Helical" evidence="16">
    <location>
        <begin position="471"/>
        <end position="492"/>
    </location>
</feature>
<comment type="catalytic activity">
    <reaction evidence="8">
        <text>D-galactose(in) = D-galactose(out)</text>
        <dbReference type="Rhea" id="RHEA:34915"/>
        <dbReference type="ChEBI" id="CHEBI:4139"/>
    </reaction>
    <physiologicalReaction direction="right-to-left" evidence="8">
        <dbReference type="Rhea" id="RHEA:34917"/>
    </physiologicalReaction>
</comment>
<dbReference type="NCBIfam" id="TIGR00879">
    <property type="entry name" value="SP"/>
    <property type="match status" value="1"/>
</dbReference>
<dbReference type="PROSITE" id="PS50850">
    <property type="entry name" value="MFS"/>
    <property type="match status" value="1"/>
</dbReference>
<dbReference type="PROSITE" id="PS00216">
    <property type="entry name" value="SUGAR_TRANSPORT_1"/>
    <property type="match status" value="1"/>
</dbReference>
<evidence type="ECO:0000256" key="9">
    <source>
        <dbReference type="ARBA" id="ARBA00044648"/>
    </source>
</evidence>
<comment type="catalytic activity">
    <reaction evidence="12">
        <text>D-glucosamine(out) = D-glucosamine(in)</text>
        <dbReference type="Rhea" id="RHEA:78423"/>
        <dbReference type="ChEBI" id="CHEBI:58723"/>
    </reaction>
    <physiologicalReaction direction="left-to-right" evidence="12">
        <dbReference type="Rhea" id="RHEA:78424"/>
    </physiologicalReaction>
</comment>
<dbReference type="PANTHER" id="PTHR48020">
    <property type="entry name" value="PROTON MYO-INOSITOL COTRANSPORTER"/>
    <property type="match status" value="1"/>
</dbReference>
<feature type="transmembrane region" description="Helical" evidence="16">
    <location>
        <begin position="274"/>
        <end position="291"/>
    </location>
</feature>
<evidence type="ECO:0000313" key="18">
    <source>
        <dbReference type="EMBL" id="PFH31077.1"/>
    </source>
</evidence>
<comment type="catalytic activity">
    <reaction evidence="13">
        <text>D-fructose(out) = D-fructose(in)</text>
        <dbReference type="Rhea" id="RHEA:60372"/>
        <dbReference type="ChEBI" id="CHEBI:37721"/>
    </reaction>
    <physiologicalReaction direction="left-to-right" evidence="13">
        <dbReference type="Rhea" id="RHEA:60373"/>
    </physiologicalReaction>
</comment>
<dbReference type="Proteomes" id="UP000224006">
    <property type="component" value="Unassembled WGS sequence"/>
</dbReference>
<reference evidence="18 19" key="1">
    <citation type="submission" date="2017-09" db="EMBL/GenBank/DDBJ databases">
        <title>Genome sequencing of Besnoitia besnoiti strain Bb-Ger1.</title>
        <authorList>
            <person name="Schares G."/>
            <person name="Venepally P."/>
            <person name="Lorenzi H.A."/>
        </authorList>
    </citation>
    <scope>NUCLEOTIDE SEQUENCE [LARGE SCALE GENOMIC DNA]</scope>
    <source>
        <strain evidence="18 19">Bb-Ger1</strain>
    </source>
</reference>
<feature type="transmembrane region" description="Helical" evidence="16">
    <location>
        <begin position="247"/>
        <end position="268"/>
    </location>
</feature>
<dbReference type="GeneID" id="40308256"/>
<accession>A0A2A9M603</accession>
<comment type="similarity">
    <text evidence="2">Belongs to the major facilitator superfamily. Sugar transporter (TC 2.A.1.1) family.</text>
</comment>
<evidence type="ECO:0000256" key="1">
    <source>
        <dbReference type="ARBA" id="ARBA00004141"/>
    </source>
</evidence>
<evidence type="ECO:0000256" key="15">
    <source>
        <dbReference type="SAM" id="MobiDB-lite"/>
    </source>
</evidence>
<comment type="catalytic activity">
    <reaction evidence="11">
        <text>D-mannose(out) = D-mannose(in)</text>
        <dbReference type="Rhea" id="RHEA:78391"/>
        <dbReference type="ChEBI" id="CHEBI:4208"/>
    </reaction>
    <physiologicalReaction direction="left-to-right" evidence="11">
        <dbReference type="Rhea" id="RHEA:78392"/>
    </physiologicalReaction>
</comment>
<dbReference type="PANTHER" id="PTHR48020:SF12">
    <property type="entry name" value="PROTON MYO-INOSITOL COTRANSPORTER"/>
    <property type="match status" value="1"/>
</dbReference>
<feature type="transmembrane region" description="Helical" evidence="16">
    <location>
        <begin position="585"/>
        <end position="605"/>
    </location>
</feature>
<evidence type="ECO:0000256" key="4">
    <source>
        <dbReference type="ARBA" id="ARBA00022448"/>
    </source>
</evidence>
<dbReference type="Pfam" id="PF00083">
    <property type="entry name" value="Sugar_tr"/>
    <property type="match status" value="1"/>
</dbReference>
<dbReference type="InterPro" id="IPR005828">
    <property type="entry name" value="MFS_sugar_transport-like"/>
</dbReference>
<feature type="transmembrane region" description="Helical" evidence="16">
    <location>
        <begin position="303"/>
        <end position="323"/>
    </location>
</feature>
<keyword evidence="7 16" id="KW-0472">Membrane</keyword>
<evidence type="ECO:0000256" key="13">
    <source>
        <dbReference type="ARBA" id="ARBA00044710"/>
    </source>
</evidence>
<comment type="catalytic activity">
    <reaction evidence="9">
        <text>D-glucose(out) = D-glucose(in)</text>
        <dbReference type="Rhea" id="RHEA:60376"/>
        <dbReference type="ChEBI" id="CHEBI:4167"/>
    </reaction>
    <physiologicalReaction direction="left-to-right" evidence="9">
        <dbReference type="Rhea" id="RHEA:60377"/>
    </physiologicalReaction>
</comment>
<dbReference type="STRING" id="94643.A0A2A9M603"/>
<keyword evidence="5 16" id="KW-0812">Transmembrane</keyword>
<dbReference type="GO" id="GO:0016020">
    <property type="term" value="C:membrane"/>
    <property type="evidence" value="ECO:0007669"/>
    <property type="project" value="UniProtKB-SubCell"/>
</dbReference>
<evidence type="ECO:0000256" key="10">
    <source>
        <dbReference type="ARBA" id="ARBA00044656"/>
    </source>
</evidence>
<evidence type="ECO:0000256" key="2">
    <source>
        <dbReference type="ARBA" id="ARBA00010992"/>
    </source>
</evidence>
<dbReference type="SUPFAM" id="SSF103473">
    <property type="entry name" value="MFS general substrate transporter"/>
    <property type="match status" value="1"/>
</dbReference>
<feature type="transmembrane region" description="Helical" evidence="16">
    <location>
        <begin position="436"/>
        <end position="459"/>
    </location>
</feature>
<dbReference type="InterPro" id="IPR003663">
    <property type="entry name" value="Sugar/inositol_transpt"/>
</dbReference>
<feature type="region of interest" description="Disordered" evidence="15">
    <location>
        <begin position="1"/>
        <end position="91"/>
    </location>
</feature>
<feature type="transmembrane region" description="Helical" evidence="16">
    <location>
        <begin position="499"/>
        <end position="521"/>
    </location>
</feature>
<dbReference type="Gene3D" id="1.20.1250.20">
    <property type="entry name" value="MFS general substrate transporter like domains"/>
    <property type="match status" value="1"/>
</dbReference>
<evidence type="ECO:0000256" key="14">
    <source>
        <dbReference type="ARBA" id="ARBA00044780"/>
    </source>
</evidence>
<dbReference type="VEuPathDB" id="ToxoDB:BESB_032740"/>
<keyword evidence="18" id="KW-0762">Sugar transport</keyword>
<feature type="transmembrane region" description="Helical" evidence="16">
    <location>
        <begin position="216"/>
        <end position="235"/>
    </location>
</feature>
<feature type="transmembrane region" description="Helical" evidence="16">
    <location>
        <begin position="617"/>
        <end position="637"/>
    </location>
</feature>
<name>A0A2A9M603_BESBE</name>
<comment type="catalytic activity">
    <reaction evidence="10">
        <text>D-xylose(out) = D-xylose(in)</text>
        <dbReference type="Rhea" id="RHEA:78427"/>
        <dbReference type="ChEBI" id="CHEBI:53455"/>
    </reaction>
    <physiologicalReaction direction="left-to-right" evidence="10">
        <dbReference type="Rhea" id="RHEA:78428"/>
    </physiologicalReaction>
</comment>
<sequence>MAVHGRSDVGGTAAVPDTPAVAEGQQGQCGSFSDEAAETAAPVGLCETTKDAESSDGSSRGSTRRSAEGDAEADSWRGGSGSVLTSDGAQAQSREKKWIPLCWKTISGHNARTPSWSGFELEKSPTASGTQQPWRLLEVGIGGKRSPTWNTSKNHSSCEAAPEKTRFTPMMILVVSFTSLTGLLMGYDLCVVATVLSEIQENFHLCGGSFSCLSKSMFVAILAPGAAVGSVMGGWMSDRIGRKSGLALSDICLLLGSVAMGVGEAFWVMLLGRFLIGMGVGLGFVVYATYTSEVAPSDRRGQLVACQEVAQCFGCLVAYAMAACFGEGAWRYLLGMGGILAGVQVLGEIFILPESPRFFVQRGEDAQAAASLRKLGMKDEAEICRIVEELKADRDHSQEAAGACDGVESASAGPLEKLYRKWTRAFDRLRNHRRSLFVAVGCAVAQNMTAANSVIYFTVDVFRLAGVCNPLIPGVGVGVVKFLGVVVCIFLVDRWGRRVLLLTGTAGTFVCHLLMVTGFALQSGGAAEAAQAACAAAGGSNEGISFSAKLLISTLLLYIFFWNTSWAALMFVVASEVLPTSLRGLGMGLTITTFWLLSFVVQFSLEPLFSAISIPGTFGLFACLNFFALLFVGFFVPEAKGRSLEDMQRKNRSGPARTCCRASHGAVGGAAGLQGGEPSPEGSPPASCSDPSSQAAAEEGAKLTIDEKQQWARVATPAPAEGDAASGRVA</sequence>
<evidence type="ECO:0000256" key="16">
    <source>
        <dbReference type="SAM" id="Phobius"/>
    </source>
</evidence>
<dbReference type="KEGG" id="bbes:BESB_032740"/>
<comment type="caution">
    <text evidence="18">The sequence shown here is derived from an EMBL/GenBank/DDBJ whole genome shotgun (WGS) entry which is preliminary data.</text>
</comment>
<dbReference type="GO" id="GO:0022857">
    <property type="term" value="F:transmembrane transporter activity"/>
    <property type="evidence" value="ECO:0007669"/>
    <property type="project" value="InterPro"/>
</dbReference>
<keyword evidence="4" id="KW-0813">Transport</keyword>
<organism evidence="18 19">
    <name type="scientific">Besnoitia besnoiti</name>
    <name type="common">Apicomplexan protozoan</name>
    <dbReference type="NCBI Taxonomy" id="94643"/>
    <lineage>
        <taxon>Eukaryota</taxon>
        <taxon>Sar</taxon>
        <taxon>Alveolata</taxon>
        <taxon>Apicomplexa</taxon>
        <taxon>Conoidasida</taxon>
        <taxon>Coccidia</taxon>
        <taxon>Eucoccidiorida</taxon>
        <taxon>Eimeriorina</taxon>
        <taxon>Sarcocystidae</taxon>
        <taxon>Besnoitia</taxon>
    </lineage>
</organism>
<feature type="compositionally biased region" description="Polar residues" evidence="15">
    <location>
        <begin position="82"/>
        <end position="91"/>
    </location>
</feature>
<dbReference type="InterPro" id="IPR020846">
    <property type="entry name" value="MFS_dom"/>
</dbReference>
<dbReference type="EMBL" id="NWUJ01000017">
    <property type="protein sequence ID" value="PFH31077.1"/>
    <property type="molecule type" value="Genomic_DNA"/>
</dbReference>
<evidence type="ECO:0000256" key="8">
    <source>
        <dbReference type="ARBA" id="ARBA00044637"/>
    </source>
</evidence>
<protein>
    <recommendedName>
        <fullName evidence="14">Hexose transporter 1</fullName>
    </recommendedName>
</protein>
<dbReference type="InterPro" id="IPR036259">
    <property type="entry name" value="MFS_trans_sf"/>
</dbReference>
<evidence type="ECO:0000256" key="11">
    <source>
        <dbReference type="ARBA" id="ARBA00044662"/>
    </source>
</evidence>
<keyword evidence="6 16" id="KW-1133">Transmembrane helix</keyword>
<keyword evidence="19" id="KW-1185">Reference proteome</keyword>
<feature type="domain" description="Major facilitator superfamily (MFS) profile" evidence="17">
    <location>
        <begin position="174"/>
        <end position="640"/>
    </location>
</feature>
<feature type="transmembrane region" description="Helical" evidence="16">
    <location>
        <begin position="172"/>
        <end position="196"/>
    </location>
</feature>